<dbReference type="PANTHER" id="PTHR15977:SF15">
    <property type="entry name" value="CILIA- AND FLAGELLA-ASSOCIATED PROTEIN 46"/>
    <property type="match status" value="1"/>
</dbReference>
<organism evidence="1 2">
    <name type="scientific">Hydra vulgaris</name>
    <name type="common">Hydra</name>
    <name type="synonym">Hydra attenuata</name>
    <dbReference type="NCBI Taxonomy" id="6087"/>
    <lineage>
        <taxon>Eukaryota</taxon>
        <taxon>Metazoa</taxon>
        <taxon>Cnidaria</taxon>
        <taxon>Hydrozoa</taxon>
        <taxon>Hydroidolina</taxon>
        <taxon>Anthoathecata</taxon>
        <taxon>Aplanulata</taxon>
        <taxon>Hydridae</taxon>
        <taxon>Hydra</taxon>
    </lineage>
</organism>
<protein>
    <submittedName>
        <fullName evidence="2">Cilia- and flagella-associated protein 46-like</fullName>
    </submittedName>
</protein>
<dbReference type="PANTHER" id="PTHR15977">
    <property type="entry name" value="CILIA- AND FLAGELLA-ASSOCIATED PROTEIN 46"/>
    <property type="match status" value="1"/>
</dbReference>
<dbReference type="SUPFAM" id="SSF48452">
    <property type="entry name" value="TPR-like"/>
    <property type="match status" value="1"/>
</dbReference>
<dbReference type="InterPro" id="IPR057466">
    <property type="entry name" value="CFAP46_TPR"/>
</dbReference>
<dbReference type="InterPro" id="IPR019734">
    <property type="entry name" value="TPR_rpt"/>
</dbReference>
<sequence>MTKEKMFSAEKYEELLIKAVESNDVISFNDAFVKLTQAPKNVADLFPPSLLIKSAEAAIKFKKLDDAESCIKEYFLTTQSKDEFFCRAYLCQSQLYIPNTCRDVKSFELSVGCLLTAIQNAKIHESFNSLVYNASILFWSFSRPFMIAGYRHLIIDSLQFIISSLNEINDSDFEWRSDLLILLLECIAEVGSKEELVSMGISTLQFIKQHMLNNSKDVLKILFDSVTDQSNVNDSMSDQSKISDIINYSQELKLYWKLLCIKRNSDMVLKYAEIKGIFACITDNVEFKLNSQRDPLISVSSDGLTKFQRAELLTDLTRLSIDANCHDISEKCIKELSKLALIGSAHQLNLKILKIELKISTIKGDIYAKPNIKLRLDVIEELVEHITSAFQINDETMTQVGCVTLWNTCLPLLQNNLRHHIYKPLKIASQKLEEIDSLLTLTRIQIHIELAKSESDQLQKEAAMSQLLKASILDVEHVYESQIDHLKQRLDVSILLYQQPVSLEDQAASIIEKAASINVKNPTRMSAYLKKAGCLLSPDLFNLVIEGEKALINTEKKSPKFLSEKIKKYKQGIMAVGEHFQKIDVDSISVKRTYLVSGFVFRTYLWSDLVKIARKQGLWDITRVSSTFFFFCYNKIFDANERSQDVKPKNELKRLASEMHYIYAECLVQLLKYEGTELLEIPAAPNYKEVELLQMPHSPVREEILCVQAQPVQVSPILNSTLLGYDENKTNMTDKCNADNQWSAYCKWLIEISENALQHFLHSADIGVQLKEDWIVNNAAVYVWNYTIHLISKGQFSLLTKYFKPIFFAMQTIAKTAKPNQAILCSLGNALAQGLIQTYIDSSIDSSKNDEKLASNKKVKKKSPTKIKKLDVKDDMPDLTEASSILEYILKYTSQHIVPLASRIELLKTWVLCKGLMNQSKNYLNFEKVEDAEVVLCHLEALILHQNKVVNYSPTISVNEVIDLAKSIKCNDFIILLEIWVKLAHLSFSNGNTKKAIECCNCALELKTPDCKIKTQKQKLKNEKMLNRSYQLLHYANIIKGQCYTSNINRWFDTYNYALPCFVDACMHAKNGNLTNLVINASKHYWNAIQPFRDSTVQIKALQSSLKNLLDVIAFVLNMNIEGVKQTQYAEKGKKTFMNEEDSKLVVALHDVLFRSYSDQKEFEDGVKMIENLLKVIKFSQHQTILLKHKIVFLVRLNKSIESDMTKFYKPSDEFLSNIWFEVATNSVNCIDKLLAYKNSVNVLSNDNVYKKVYRLMDLASFLYANNYPFETTMECLTHAMSFLLIKKLTPIDLSTLLELNGKIVKTIEETTTLICLLLMIADISTFNTNTFIECVNSALFLVKQLWKISYINVEKSIRIGCLPGEKLNPEKKEILSNTEIDPISFCTTIKEVSIYKLPEKHLQYYKADCNGLFISSSSITKPMQFFLYMEKLVNYLEINSLTHLTAHVLMVMGYLSEEILRNQILVTLVHLKCSVLYDTLEMLDAFNYHYSFALNTDITSLTAQVQNQEELYSWNKNQKLLASSTKSHLPDSITFKVDYYIKIAELFIQLKNFSKALYLLQEAQTIAHTVEYEEGSAKIEYHLAFIFYNQRDLLKAMTLLINPGFSSTDTWFKRALLIVDLAIDVSRTFCLSQKIPFSNKNILVVKSKFHLKNVEEKIQKMESSFKAYDYNFMRARLTQKLGDILHYESINYLDEQNVELLIQARFKYQESLNALNQLGFKNESLQLQVLIIKLFQEIVEHNGHMKKEEYLDFYFQAKNIFEEIRNCAITIGNFELDSILLPVHRYLFSSYSSLSSIMKFILAIAINESVQKRLVEEKKSAIDQVIDKYVDLQPEISQFEQLWYDTVQEIVVTSINISHSLLVSCEKLSYQYVETLGELGQLLNYVSKVKTADSFSSFEIKEKKQRDILQYHSSLGFFVSTASQSMEYTMAAIYHGLEKGHIEIVKKTSFHLLESIGHRDSCVALQLLALHQSCCFSLYMRKVLKYVFADATLSASALAFNTTEFSQKWFEEPPYGFTNETHMKNLNKYEWWQRLSVSKNHFQLLKEIPFKITYLVLQHSPDYKYLYGGVFNGGTAGKKKDGLQETFTGFLSRNETSHELLNSMMEMSAEFTTFNIEFVKNYPNRHVSTGVFLSEEVSNKKNLLEEQHRMLFENLIAVIEAYFGGILTHFEQFLSKEKETVIIILADKDLLQLPLEAMSVFNNQNIKSVTRDFSLQMLYHRLNPHNTMNEKKTDAVKTVQDTKQKSKTSPATVKVSGTFRIEKETIVLDPTVLKYLVDPFLDTDIGLTDQTIKDPNHPEVVFKEIISEQKQKTSKWVGIKGSEKIASVKEIQMLLNTSFIFHGYGQFFSVVPPCYVAPLNLTNSYVAMLFDLAQGKRSTLVQQPFIGENFSGNLIIENTVITSAILSICGPAAVILNQWTTSLHTNNKRLKVIVGGLLSSNATVGELIRSLCLCKNVETNIENNIETEKSDIYFENHERFNMVLYGLPNFLMSL</sequence>
<dbReference type="Pfam" id="PF25439">
    <property type="entry name" value="TPR_CFAP46_N"/>
    <property type="match status" value="1"/>
</dbReference>
<dbReference type="SMART" id="SM00028">
    <property type="entry name" value="TPR"/>
    <property type="match status" value="2"/>
</dbReference>
<evidence type="ECO:0000313" key="1">
    <source>
        <dbReference type="Proteomes" id="UP001652625"/>
    </source>
</evidence>
<dbReference type="InterPro" id="IPR011990">
    <property type="entry name" value="TPR-like_helical_dom_sf"/>
</dbReference>
<gene>
    <name evidence="2" type="primary">LOC136071819</name>
</gene>
<dbReference type="RefSeq" id="XP_065653313.1">
    <property type="nucleotide sequence ID" value="XM_065797241.1"/>
</dbReference>
<dbReference type="InterPro" id="IPR039586">
    <property type="entry name" value="CFAP46"/>
</dbReference>
<reference evidence="2" key="1">
    <citation type="submission" date="2025-08" db="UniProtKB">
        <authorList>
            <consortium name="RefSeq"/>
        </authorList>
    </citation>
    <scope>IDENTIFICATION</scope>
</reference>
<keyword evidence="1" id="KW-1185">Reference proteome</keyword>
<accession>A0ABM4BVV0</accession>
<name>A0ABM4BVV0_HYDVU</name>
<evidence type="ECO:0000313" key="2">
    <source>
        <dbReference type="RefSeq" id="XP_065653313.1"/>
    </source>
</evidence>
<dbReference type="GeneID" id="136071819"/>
<proteinExistence type="predicted"/>
<dbReference type="Proteomes" id="UP001652625">
    <property type="component" value="Chromosome 05"/>
</dbReference>